<organism evidence="1 2">
    <name type="scientific">Pseudodesulfovibrio portus</name>
    <dbReference type="NCBI Taxonomy" id="231439"/>
    <lineage>
        <taxon>Bacteria</taxon>
        <taxon>Pseudomonadati</taxon>
        <taxon>Thermodesulfobacteriota</taxon>
        <taxon>Desulfovibrionia</taxon>
        <taxon>Desulfovibrionales</taxon>
        <taxon>Desulfovibrionaceae</taxon>
    </lineage>
</organism>
<gene>
    <name evidence="1" type="ORF">JCM14722_11790</name>
</gene>
<keyword evidence="2" id="KW-1185">Reference proteome</keyword>
<protein>
    <submittedName>
        <fullName evidence="1">Alpha/beta hydrolase</fullName>
    </submittedName>
</protein>
<proteinExistence type="predicted"/>
<dbReference type="InterPro" id="IPR029058">
    <property type="entry name" value="AB_hydrolase_fold"/>
</dbReference>
<keyword evidence="1" id="KW-0378">Hydrolase</keyword>
<dbReference type="Gene3D" id="3.40.50.1820">
    <property type="entry name" value="alpha/beta hydrolase"/>
    <property type="match status" value="1"/>
</dbReference>
<dbReference type="EMBL" id="AP026708">
    <property type="protein sequence ID" value="BDQ33637.1"/>
    <property type="molecule type" value="Genomic_DNA"/>
</dbReference>
<evidence type="ECO:0000313" key="1">
    <source>
        <dbReference type="EMBL" id="BDQ33637.1"/>
    </source>
</evidence>
<dbReference type="RefSeq" id="WP_264983701.1">
    <property type="nucleotide sequence ID" value="NZ_AP026708.1"/>
</dbReference>
<sequence length="170" mass="18292">MSDFSLIWCHGSLGRPWGTKSTALAEVAAELGLTMEAPDFRETEDPDKRVAKLVDLLEKAGRPAILAGSSMGGYVAAAAAAKFDVPGLFLLAPAFYFPGYAVHVFSDLPAAVTVVHGWVDDVVPVDNSIRFARTHRADLHVFDDGHRLQGSTHRLRTLFAGFLQGLITAS</sequence>
<dbReference type="GO" id="GO:0016787">
    <property type="term" value="F:hydrolase activity"/>
    <property type="evidence" value="ECO:0007669"/>
    <property type="project" value="UniProtKB-KW"/>
</dbReference>
<evidence type="ECO:0000313" key="2">
    <source>
        <dbReference type="Proteomes" id="UP001061361"/>
    </source>
</evidence>
<reference evidence="1" key="1">
    <citation type="submission" date="2022-08" db="EMBL/GenBank/DDBJ databases">
        <title>Genome Sequence of the sulphate-reducing bacterium, Pseudodesulfovibrio portus JCM14722.</title>
        <authorList>
            <person name="Kondo R."/>
            <person name="Kataoka T."/>
        </authorList>
    </citation>
    <scope>NUCLEOTIDE SEQUENCE</scope>
    <source>
        <strain evidence="1">JCM 14722</strain>
    </source>
</reference>
<dbReference type="Pfam" id="PF05728">
    <property type="entry name" value="UPF0227"/>
    <property type="match status" value="1"/>
</dbReference>
<dbReference type="InterPro" id="IPR008886">
    <property type="entry name" value="UPF0227/Esterase_YqiA"/>
</dbReference>
<dbReference type="Proteomes" id="UP001061361">
    <property type="component" value="Chromosome"/>
</dbReference>
<name>A0ABM8AQG2_9BACT</name>
<accession>A0ABM8AQG2</accession>
<dbReference type="SUPFAM" id="SSF53474">
    <property type="entry name" value="alpha/beta-Hydrolases"/>
    <property type="match status" value="1"/>
</dbReference>